<proteinExistence type="inferred from homology"/>
<dbReference type="OrthoDB" id="5596051at2759"/>
<dbReference type="GO" id="GO:0030234">
    <property type="term" value="F:enzyme regulator activity"/>
    <property type="evidence" value="ECO:0007669"/>
    <property type="project" value="TreeGrafter"/>
</dbReference>
<dbReference type="Proteomes" id="UP000254866">
    <property type="component" value="Unassembled WGS sequence"/>
</dbReference>
<evidence type="ECO:0000259" key="11">
    <source>
        <dbReference type="Pfam" id="PF00248"/>
    </source>
</evidence>
<evidence type="ECO:0000256" key="9">
    <source>
        <dbReference type="ARBA" id="ARBA00032926"/>
    </source>
</evidence>
<keyword evidence="5" id="KW-0560">Oxidoreductase</keyword>
<dbReference type="GO" id="GO:0017109">
    <property type="term" value="C:glutamate-cysteine ligase complex"/>
    <property type="evidence" value="ECO:0007669"/>
    <property type="project" value="TreeGrafter"/>
</dbReference>
<accession>A0A370TUH5</accession>
<dbReference type="Gene3D" id="3.20.20.100">
    <property type="entry name" value="NADP-dependent oxidoreductase domain"/>
    <property type="match status" value="1"/>
</dbReference>
<dbReference type="InterPro" id="IPR032963">
    <property type="entry name" value="Gclm"/>
</dbReference>
<dbReference type="PANTHER" id="PTHR13295:SF4">
    <property type="entry name" value="GLUTAMATE--CYSTEINE LIGASE REGULATORY SUBUNIT"/>
    <property type="match status" value="1"/>
</dbReference>
<dbReference type="GO" id="GO:0016491">
    <property type="term" value="F:oxidoreductase activity"/>
    <property type="evidence" value="ECO:0007669"/>
    <property type="project" value="UniProtKB-KW"/>
</dbReference>
<evidence type="ECO:0000256" key="5">
    <source>
        <dbReference type="ARBA" id="ARBA00023002"/>
    </source>
</evidence>
<evidence type="ECO:0000256" key="7">
    <source>
        <dbReference type="ARBA" id="ARBA00031154"/>
    </source>
</evidence>
<dbReference type="PANTHER" id="PTHR13295">
    <property type="entry name" value="GLUTAMATE CYSTEINE LIGASE REGULATORY SUBUNIT"/>
    <property type="match status" value="1"/>
</dbReference>
<protein>
    <recommendedName>
        <fullName evidence="8">GCS light chain</fullName>
    </recommendedName>
    <alternativeName>
        <fullName evidence="6">Gamma-ECS regulatory subunit</fullName>
    </alternativeName>
    <alternativeName>
        <fullName evidence="9">Gamma-glutamylcysteine synthetase regulatory subunit</fullName>
    </alternativeName>
    <alternativeName>
        <fullName evidence="7">Glutamate--cysteine ligase modifier subunit</fullName>
    </alternativeName>
</protein>
<dbReference type="GO" id="GO:0035226">
    <property type="term" value="F:glutamate-cysteine ligase catalytic subunit binding"/>
    <property type="evidence" value="ECO:0007669"/>
    <property type="project" value="InterPro"/>
</dbReference>
<reference evidence="12 13" key="1">
    <citation type="journal article" date="2018" name="IMA Fungus">
        <title>IMA Genome-F 9: Draft genome sequence of Annulohypoxylon stygium, Aspergillus mulundensis, Berkeleyomyces basicola (syn. Thielaviopsis basicola), Ceratocystis smalleyi, two Cercospora beticola strains, Coleophoma cylindrospora, Fusarium fracticaudum, Phialophora cf. hyalina, and Morchella septimelata.</title>
        <authorList>
            <person name="Wingfield B.D."/>
            <person name="Bills G.F."/>
            <person name="Dong Y."/>
            <person name="Huang W."/>
            <person name="Nel W.J."/>
            <person name="Swalarsk-Parry B.S."/>
            <person name="Vaghefi N."/>
            <person name="Wilken P.M."/>
            <person name="An Z."/>
            <person name="de Beer Z.W."/>
            <person name="De Vos L."/>
            <person name="Chen L."/>
            <person name="Duong T.A."/>
            <person name="Gao Y."/>
            <person name="Hammerbacher A."/>
            <person name="Kikkert J.R."/>
            <person name="Li Y."/>
            <person name="Li H."/>
            <person name="Li K."/>
            <person name="Li Q."/>
            <person name="Liu X."/>
            <person name="Ma X."/>
            <person name="Naidoo K."/>
            <person name="Pethybridge S.J."/>
            <person name="Sun J."/>
            <person name="Steenkamp E.T."/>
            <person name="van der Nest M.A."/>
            <person name="van Wyk S."/>
            <person name="Wingfield M.J."/>
            <person name="Xiong C."/>
            <person name="Yue Q."/>
            <person name="Zhang X."/>
        </authorList>
    </citation>
    <scope>NUCLEOTIDE SEQUENCE [LARGE SCALE GENOMIC DNA]</scope>
    <source>
        <strain evidence="12 13">BP 5553</strain>
    </source>
</reference>
<evidence type="ECO:0000313" key="12">
    <source>
        <dbReference type="EMBL" id="RDL39181.1"/>
    </source>
</evidence>
<dbReference type="InterPro" id="IPR036812">
    <property type="entry name" value="NAD(P)_OxRdtase_dom_sf"/>
</dbReference>
<comment type="pathway">
    <text evidence="1">Sulfur metabolism; glutathione biosynthesis; glutathione from L-cysteine and L-glutamate: step 1/2.</text>
</comment>
<evidence type="ECO:0000256" key="4">
    <source>
        <dbReference type="ARBA" id="ARBA00022684"/>
    </source>
</evidence>
<feature type="region of interest" description="Disordered" evidence="10">
    <location>
        <begin position="44"/>
        <end position="72"/>
    </location>
</feature>
<dbReference type="EMBL" id="NPIC01000002">
    <property type="protein sequence ID" value="RDL39181.1"/>
    <property type="molecule type" value="Genomic_DNA"/>
</dbReference>
<organism evidence="12 13">
    <name type="scientific">Venustampulla echinocandica</name>
    <dbReference type="NCBI Taxonomy" id="2656787"/>
    <lineage>
        <taxon>Eukaryota</taxon>
        <taxon>Fungi</taxon>
        <taxon>Dikarya</taxon>
        <taxon>Ascomycota</taxon>
        <taxon>Pezizomycotina</taxon>
        <taxon>Leotiomycetes</taxon>
        <taxon>Helotiales</taxon>
        <taxon>Pleuroascaceae</taxon>
        <taxon>Venustampulla</taxon>
    </lineage>
</organism>
<evidence type="ECO:0000256" key="1">
    <source>
        <dbReference type="ARBA" id="ARBA00005006"/>
    </source>
</evidence>
<name>A0A370TUH5_9HELO</name>
<feature type="compositionally biased region" description="Low complexity" evidence="10">
    <location>
        <begin position="47"/>
        <end position="58"/>
    </location>
</feature>
<evidence type="ECO:0000313" key="13">
    <source>
        <dbReference type="Proteomes" id="UP000254866"/>
    </source>
</evidence>
<comment type="subunit">
    <text evidence="3">Heterodimer of a catalytic heavy chain and a regulatory light chain.</text>
</comment>
<dbReference type="GO" id="GO:0006750">
    <property type="term" value="P:glutathione biosynthetic process"/>
    <property type="evidence" value="ECO:0007669"/>
    <property type="project" value="UniProtKB-UniPathway"/>
</dbReference>
<dbReference type="GeneID" id="43596370"/>
<dbReference type="Pfam" id="PF00248">
    <property type="entry name" value="Aldo_ket_red"/>
    <property type="match status" value="1"/>
</dbReference>
<dbReference type="InterPro" id="IPR023210">
    <property type="entry name" value="NADP_OxRdtase_dom"/>
</dbReference>
<evidence type="ECO:0000256" key="8">
    <source>
        <dbReference type="ARBA" id="ARBA00031732"/>
    </source>
</evidence>
<dbReference type="AlphaFoldDB" id="A0A370TUH5"/>
<evidence type="ECO:0000256" key="3">
    <source>
        <dbReference type="ARBA" id="ARBA00011532"/>
    </source>
</evidence>
<keyword evidence="13" id="KW-1185">Reference proteome</keyword>
<dbReference type="SUPFAM" id="SSF51430">
    <property type="entry name" value="NAD(P)-linked oxidoreductase"/>
    <property type="match status" value="1"/>
</dbReference>
<evidence type="ECO:0000256" key="10">
    <source>
        <dbReference type="SAM" id="MobiDB-lite"/>
    </source>
</evidence>
<dbReference type="STRING" id="2656787.A0A370TUH5"/>
<evidence type="ECO:0000256" key="6">
    <source>
        <dbReference type="ARBA" id="ARBA00030406"/>
    </source>
</evidence>
<gene>
    <name evidence="12" type="ORF">BP5553_03521</name>
</gene>
<sequence length="312" mass="34656">MTRLILSTSNVMTGGPSIMRRPGADRSNLELINSLRSNFLAAQEDYSPSSTSNGSSPRSDQEESQVRPPVSTWTTRHASDFYIPTIDWSLAGLFEERNQYDITVKLFYLPAADIRDRAQHTKDAIQLVLRQLGVQYIDLLIVSFPGLSFDGDCEWEADKKNSAQGNDNEEVASWAVLEELYDQGTVKKLGVAEFGSEKLSRFLTRVKIRPKVDQVNIKDCCNVPPPLLKLGKLENIELLVHNDCTNILPSGTLRELLGQGPDGAGVLSETKRGLDGIKGDLTPEWVVKYTAVVRDRGVIENKGYFAVAQLKE</sequence>
<comment type="similarity">
    <text evidence="2">Belongs to the aldo/keto reductase family. Glutamate--cysteine ligase light chain subfamily.</text>
</comment>
<keyword evidence="4" id="KW-0317">Glutathione biosynthesis</keyword>
<dbReference type="UniPathway" id="UPA00142">
    <property type="reaction ID" value="UER00209"/>
</dbReference>
<feature type="domain" description="NADP-dependent oxidoreductase" evidence="11">
    <location>
        <begin position="96"/>
        <end position="240"/>
    </location>
</feature>
<comment type="caution">
    <text evidence="12">The sequence shown here is derived from an EMBL/GenBank/DDBJ whole genome shotgun (WGS) entry which is preliminary data.</text>
</comment>
<dbReference type="PRINTS" id="PR00069">
    <property type="entry name" value="ALDKETRDTASE"/>
</dbReference>
<dbReference type="RefSeq" id="XP_031871837.1">
    <property type="nucleotide sequence ID" value="XM_032012144.1"/>
</dbReference>
<dbReference type="InterPro" id="IPR020471">
    <property type="entry name" value="AKR"/>
</dbReference>
<evidence type="ECO:0000256" key="2">
    <source>
        <dbReference type="ARBA" id="ARBA00008612"/>
    </source>
</evidence>